<feature type="region of interest" description="Disordered" evidence="1">
    <location>
        <begin position="238"/>
        <end position="281"/>
    </location>
</feature>
<evidence type="ECO:0000313" key="3">
    <source>
        <dbReference type="EMBL" id="MEE4546758.1"/>
    </source>
</evidence>
<evidence type="ECO:0000256" key="2">
    <source>
        <dbReference type="SAM" id="Phobius"/>
    </source>
</evidence>
<protein>
    <recommendedName>
        <fullName evidence="5">DUF2637 domain-containing protein</fullName>
    </recommendedName>
</protein>
<feature type="transmembrane region" description="Helical" evidence="2">
    <location>
        <begin position="15"/>
        <end position="38"/>
    </location>
</feature>
<keyword evidence="2" id="KW-0472">Membrane</keyword>
<evidence type="ECO:0000256" key="1">
    <source>
        <dbReference type="SAM" id="MobiDB-lite"/>
    </source>
</evidence>
<accession>A0ABU7PLQ1</accession>
<gene>
    <name evidence="3" type="ORF">V2S66_32940</name>
</gene>
<evidence type="ECO:0000313" key="4">
    <source>
        <dbReference type="Proteomes" id="UP001344658"/>
    </source>
</evidence>
<evidence type="ECO:0008006" key="5">
    <source>
        <dbReference type="Google" id="ProtNLM"/>
    </source>
</evidence>
<feature type="transmembrane region" description="Helical" evidence="2">
    <location>
        <begin position="50"/>
        <end position="73"/>
    </location>
</feature>
<keyword evidence="2" id="KW-0812">Transmembrane</keyword>
<sequence length="368" mass="37255">MNATPTGRPLTKAQAITLGVAGAAMIGVGALGACGTYGNLTTVFPGSTALGAVAAGEGATLILALVYVGLTMLGQSAPSAVRLGLWALPAVAAAVGAVAAHGVTATVVYAVTPMAMCTAAEGAGLLARRIVVRVSGVDLEARRRGAAAVRRLAVQRARAQSHPDGAVRWIAERRAWHLAARIGVGDVALDDQLLHVQRERLAEGADAALAAMFATSETPAGTLGTAGTLTRPDTVPAALETAPEPPAEPSDGTDAGTPGTPAVTQANTAEPDTGTPTGTPAGTPVPAGVTLTDLAAVADVPAPVPGVALDDDQLAVVLRWLRHHDDPPMSYRQAKTAFRAEGFIGSEERVRRTWGALLVAEDDEPPTD</sequence>
<keyword evidence="4" id="KW-1185">Reference proteome</keyword>
<feature type="transmembrane region" description="Helical" evidence="2">
    <location>
        <begin position="85"/>
        <end position="111"/>
    </location>
</feature>
<name>A0ABU7PLQ1_9ACTN</name>
<keyword evidence="2" id="KW-1133">Transmembrane helix</keyword>
<reference evidence="3 4" key="1">
    <citation type="submission" date="2023-12" db="EMBL/GenBank/DDBJ databases">
        <title>Streptomyces sp. V4-01.</title>
        <authorList>
            <person name="Somphong A."/>
            <person name="Phongsopitanun W."/>
        </authorList>
    </citation>
    <scope>NUCLEOTIDE SEQUENCE [LARGE SCALE GENOMIC DNA]</scope>
    <source>
        <strain evidence="3 4">V4-01</strain>
    </source>
</reference>
<dbReference type="EMBL" id="JAZEWV010000053">
    <property type="protein sequence ID" value="MEE4546758.1"/>
    <property type="molecule type" value="Genomic_DNA"/>
</dbReference>
<comment type="caution">
    <text evidence="3">The sequence shown here is derived from an EMBL/GenBank/DDBJ whole genome shotgun (WGS) entry which is preliminary data.</text>
</comment>
<proteinExistence type="predicted"/>
<dbReference type="Proteomes" id="UP001344658">
    <property type="component" value="Unassembled WGS sequence"/>
</dbReference>
<organism evidence="3 4">
    <name type="scientific">Actinacidiphila polyblastidii</name>
    <dbReference type="NCBI Taxonomy" id="3110430"/>
    <lineage>
        <taxon>Bacteria</taxon>
        <taxon>Bacillati</taxon>
        <taxon>Actinomycetota</taxon>
        <taxon>Actinomycetes</taxon>
        <taxon>Kitasatosporales</taxon>
        <taxon>Streptomycetaceae</taxon>
        <taxon>Actinacidiphila</taxon>
    </lineage>
</organism>
<dbReference type="RefSeq" id="WP_330800521.1">
    <property type="nucleotide sequence ID" value="NZ_JAZEWV010000053.1"/>
</dbReference>